<reference evidence="1" key="1">
    <citation type="submission" date="2021-11" db="EMBL/GenBank/DDBJ databases">
        <title>Fusarium solani-melongenae Genome sequencing and assembly.</title>
        <authorList>
            <person name="Xie S."/>
            <person name="Huang L."/>
            <person name="Zhang X."/>
        </authorList>
    </citation>
    <scope>NUCLEOTIDE SEQUENCE</scope>
    <source>
        <strain evidence="1">CRI 24-3</strain>
    </source>
</reference>
<organism evidence="1 2">
    <name type="scientific">Fusarium solani subsp. cucurbitae</name>
    <name type="common">Neocosmosporum cucurbitae</name>
    <dbReference type="NCBI Taxonomy" id="2747967"/>
    <lineage>
        <taxon>Eukaryota</taxon>
        <taxon>Fungi</taxon>
        <taxon>Dikarya</taxon>
        <taxon>Ascomycota</taxon>
        <taxon>Pezizomycotina</taxon>
        <taxon>Sordariomycetes</taxon>
        <taxon>Hypocreomycetidae</taxon>
        <taxon>Hypocreales</taxon>
        <taxon>Nectriaceae</taxon>
        <taxon>Fusarium</taxon>
        <taxon>Fusarium solani species complex</taxon>
    </lineage>
</organism>
<sequence>MVHAQHLAIRVSNLELSTRFYLETFKAKKVLNHYCNSRHFTELFFDIKDTEYLIGFIELADGFGLELIQFVPDAHPTIGVPQPQASFMHFAVAVDDVEATLSRAIAAGGVSLSPPGGWAPSDPAKYTYLKDPDGNVIELNDTTWPRILASATELHPQAALQHAELQE</sequence>
<protein>
    <submittedName>
        <fullName evidence="1">Uncharacterized protein</fullName>
    </submittedName>
</protein>
<evidence type="ECO:0000313" key="1">
    <source>
        <dbReference type="EMBL" id="UPL00035.1"/>
    </source>
</evidence>
<proteinExistence type="predicted"/>
<accession>A0ACD3ZFH0</accession>
<dbReference type="Proteomes" id="UP000830768">
    <property type="component" value="Chromosome 9"/>
</dbReference>
<keyword evidence="2" id="KW-1185">Reference proteome</keyword>
<gene>
    <name evidence="1" type="ORF">LCI18_010969</name>
</gene>
<dbReference type="EMBL" id="CP090037">
    <property type="protein sequence ID" value="UPL00035.1"/>
    <property type="molecule type" value="Genomic_DNA"/>
</dbReference>
<name>A0ACD3ZFH0_FUSSC</name>
<evidence type="ECO:0000313" key="2">
    <source>
        <dbReference type="Proteomes" id="UP000830768"/>
    </source>
</evidence>